<organism evidence="5 6">
    <name type="scientific">Rhodoferax aquaticus</name>
    <dbReference type="NCBI Taxonomy" id="2527691"/>
    <lineage>
        <taxon>Bacteria</taxon>
        <taxon>Pseudomonadati</taxon>
        <taxon>Pseudomonadota</taxon>
        <taxon>Betaproteobacteria</taxon>
        <taxon>Burkholderiales</taxon>
        <taxon>Comamonadaceae</taxon>
        <taxon>Rhodoferax</taxon>
    </lineage>
</organism>
<dbReference type="PANTHER" id="PTHR34220:SF9">
    <property type="entry name" value="SIGNAL TRANSDUCTION HISTIDINE KINASE INTERNAL REGION DOMAIN-CONTAINING PROTEIN"/>
    <property type="match status" value="1"/>
</dbReference>
<dbReference type="SUPFAM" id="SSF55874">
    <property type="entry name" value="ATPase domain of HSP90 chaperone/DNA topoisomerase II/histidine kinase"/>
    <property type="match status" value="1"/>
</dbReference>
<dbReference type="GO" id="GO:0016020">
    <property type="term" value="C:membrane"/>
    <property type="evidence" value="ECO:0007669"/>
    <property type="project" value="InterPro"/>
</dbReference>
<dbReference type="EMBL" id="CP036282">
    <property type="protein sequence ID" value="QDL53331.1"/>
    <property type="molecule type" value="Genomic_DNA"/>
</dbReference>
<gene>
    <name evidence="5" type="ORF">EXZ61_03600</name>
</gene>
<evidence type="ECO:0000259" key="4">
    <source>
        <dbReference type="PROSITE" id="PS50109"/>
    </source>
</evidence>
<dbReference type="RefSeq" id="WP_142809106.1">
    <property type="nucleotide sequence ID" value="NZ_CP036282.1"/>
</dbReference>
<evidence type="ECO:0000256" key="2">
    <source>
        <dbReference type="ARBA" id="ARBA00012438"/>
    </source>
</evidence>
<keyword evidence="6" id="KW-1185">Reference proteome</keyword>
<feature type="transmembrane region" description="Helical" evidence="3">
    <location>
        <begin position="169"/>
        <end position="188"/>
    </location>
</feature>
<keyword evidence="3" id="KW-0472">Membrane</keyword>
<dbReference type="Pfam" id="PF02518">
    <property type="entry name" value="HATPase_c"/>
    <property type="match status" value="1"/>
</dbReference>
<dbReference type="InterPro" id="IPR004358">
    <property type="entry name" value="Sig_transdc_His_kin-like_C"/>
</dbReference>
<dbReference type="Proteomes" id="UP000317365">
    <property type="component" value="Chromosome"/>
</dbReference>
<dbReference type="InterPro" id="IPR005467">
    <property type="entry name" value="His_kinase_dom"/>
</dbReference>
<dbReference type="SMART" id="SM00387">
    <property type="entry name" value="HATPase_c"/>
    <property type="match status" value="1"/>
</dbReference>
<dbReference type="GO" id="GO:0000155">
    <property type="term" value="F:phosphorelay sensor kinase activity"/>
    <property type="evidence" value="ECO:0007669"/>
    <property type="project" value="InterPro"/>
</dbReference>
<dbReference type="PROSITE" id="PS50109">
    <property type="entry name" value="HIS_KIN"/>
    <property type="match status" value="1"/>
</dbReference>
<proteinExistence type="predicted"/>
<protein>
    <recommendedName>
        <fullName evidence="2">histidine kinase</fullName>
        <ecNumber evidence="2">2.7.13.3</ecNumber>
    </recommendedName>
</protein>
<feature type="domain" description="Histidine kinase" evidence="4">
    <location>
        <begin position="319"/>
        <end position="412"/>
    </location>
</feature>
<sequence length="415" mass="44663">MSHSSSYSHDPSPVEPRAGRTKQALLRGFHAYASWLVGLSWLRFFVLSVLVLVLVNLLQELPPFSWRWGADASHTANVSKGVTLSAEPAQSTAGTAPASTDKENVEIVIGDNGVQVQKRAGAANGTQVAIDEAGVRITAPASPAMERLGANALENFEMRTRKGASVGDALLNLAWLLVVASIIVKITYKGRIQAEAAAAAATEVAETESLKRQVTEARLAAMQAQVEPHFLFNTLASIEHLIETDAPRAARMQRSLIQFLREAMPTLREANAQAERDLGRELAVVLPYLEILRMRMDDRLQTEVNVPEGLHSAMFPPMMLQSLVENAIRHGLEPKAEGGLLRISAEVSNGQLRVAVTDTGLGFAAAATPGTGVGLANIRERLQLLYGKQAELRITEPTGGGACVTICVPYQVRQG</sequence>
<feature type="transmembrane region" description="Helical" evidence="3">
    <location>
        <begin position="32"/>
        <end position="58"/>
    </location>
</feature>
<dbReference type="InterPro" id="IPR003594">
    <property type="entry name" value="HATPase_dom"/>
</dbReference>
<keyword evidence="5" id="KW-0418">Kinase</keyword>
<evidence type="ECO:0000313" key="6">
    <source>
        <dbReference type="Proteomes" id="UP000317365"/>
    </source>
</evidence>
<dbReference type="AlphaFoldDB" id="A0A515EKZ2"/>
<dbReference type="PRINTS" id="PR00344">
    <property type="entry name" value="BCTRLSENSOR"/>
</dbReference>
<name>A0A515EKZ2_9BURK</name>
<dbReference type="InterPro" id="IPR050640">
    <property type="entry name" value="Bact_2-comp_sensor_kinase"/>
</dbReference>
<keyword evidence="3" id="KW-0812">Transmembrane</keyword>
<dbReference type="InterPro" id="IPR010559">
    <property type="entry name" value="Sig_transdc_His_kin_internal"/>
</dbReference>
<evidence type="ECO:0000313" key="5">
    <source>
        <dbReference type="EMBL" id="QDL53331.1"/>
    </source>
</evidence>
<reference evidence="6" key="1">
    <citation type="submission" date="2019-02" db="EMBL/GenBank/DDBJ databases">
        <title>Complete genome sequence of Rhodoferax sp. Gr-4.</title>
        <authorList>
            <person name="Jin L."/>
        </authorList>
    </citation>
    <scope>NUCLEOTIDE SEQUENCE [LARGE SCALE GENOMIC DNA]</scope>
    <source>
        <strain evidence="6">Gr-4</strain>
    </source>
</reference>
<evidence type="ECO:0000256" key="1">
    <source>
        <dbReference type="ARBA" id="ARBA00000085"/>
    </source>
</evidence>
<evidence type="ECO:0000256" key="3">
    <source>
        <dbReference type="SAM" id="Phobius"/>
    </source>
</evidence>
<dbReference type="EC" id="2.7.13.3" evidence="2"/>
<reference evidence="6" key="2">
    <citation type="journal article" date="2020" name="Int. J. Syst. Evol. Microbiol.">
        <title>Genomic insights into a novel species Rhodoferax aquaticus sp. nov., isolated from freshwater.</title>
        <authorList>
            <person name="Li T."/>
            <person name="Zhuo Y."/>
            <person name="Jin C.Z."/>
            <person name="Wu X."/>
            <person name="Ko S.R."/>
            <person name="Jin F.J."/>
            <person name="Ahn C.Y."/>
            <person name="Oh H.M."/>
            <person name="Lee H.G."/>
            <person name="Jin L."/>
        </authorList>
    </citation>
    <scope>NUCLEOTIDE SEQUENCE [LARGE SCALE GENOMIC DNA]</scope>
    <source>
        <strain evidence="6">Gr-4</strain>
    </source>
</reference>
<dbReference type="InterPro" id="IPR036890">
    <property type="entry name" value="HATPase_C_sf"/>
</dbReference>
<dbReference type="Gene3D" id="3.30.565.10">
    <property type="entry name" value="Histidine kinase-like ATPase, C-terminal domain"/>
    <property type="match status" value="1"/>
</dbReference>
<comment type="catalytic activity">
    <reaction evidence="1">
        <text>ATP + protein L-histidine = ADP + protein N-phospho-L-histidine.</text>
        <dbReference type="EC" id="2.7.13.3"/>
    </reaction>
</comment>
<keyword evidence="5" id="KW-0808">Transferase</keyword>
<dbReference type="Pfam" id="PF06580">
    <property type="entry name" value="His_kinase"/>
    <property type="match status" value="1"/>
</dbReference>
<dbReference type="PANTHER" id="PTHR34220">
    <property type="entry name" value="SENSOR HISTIDINE KINASE YPDA"/>
    <property type="match status" value="1"/>
</dbReference>
<dbReference type="KEGG" id="rhg:EXZ61_03600"/>
<accession>A0A515EKZ2</accession>
<keyword evidence="3" id="KW-1133">Transmembrane helix</keyword>